<gene>
    <name evidence="1" type="ORF">LCGC14_1385800</name>
</gene>
<dbReference type="AlphaFoldDB" id="A0A0F9K1G3"/>
<protein>
    <recommendedName>
        <fullName evidence="2">Zinc-ribbon domain-containing protein</fullName>
    </recommendedName>
</protein>
<evidence type="ECO:0008006" key="2">
    <source>
        <dbReference type="Google" id="ProtNLM"/>
    </source>
</evidence>
<dbReference type="InterPro" id="IPR036283">
    <property type="entry name" value="NOB1_Zf-like_sf"/>
</dbReference>
<sequence length="77" mass="8612">MSYYCANCGGEIKDLSQKFCEKCGSQIPSSVRQSEGTSTTIASTPAIDSGLQKYDRPGGIFDINRNYFILNEKYWDI</sequence>
<organism evidence="1">
    <name type="scientific">marine sediment metagenome</name>
    <dbReference type="NCBI Taxonomy" id="412755"/>
    <lineage>
        <taxon>unclassified sequences</taxon>
        <taxon>metagenomes</taxon>
        <taxon>ecological metagenomes</taxon>
    </lineage>
</organism>
<dbReference type="EMBL" id="LAZR01008900">
    <property type="protein sequence ID" value="KKM75874.1"/>
    <property type="molecule type" value="Genomic_DNA"/>
</dbReference>
<accession>A0A0F9K1G3</accession>
<name>A0A0F9K1G3_9ZZZZ</name>
<comment type="caution">
    <text evidence="1">The sequence shown here is derived from an EMBL/GenBank/DDBJ whole genome shotgun (WGS) entry which is preliminary data.</text>
</comment>
<evidence type="ECO:0000313" key="1">
    <source>
        <dbReference type="EMBL" id="KKM75874.1"/>
    </source>
</evidence>
<dbReference type="SUPFAM" id="SSF144206">
    <property type="entry name" value="NOB1 zinc finger-like"/>
    <property type="match status" value="1"/>
</dbReference>
<proteinExistence type="predicted"/>
<reference evidence="1" key="1">
    <citation type="journal article" date="2015" name="Nature">
        <title>Complex archaea that bridge the gap between prokaryotes and eukaryotes.</title>
        <authorList>
            <person name="Spang A."/>
            <person name="Saw J.H."/>
            <person name="Jorgensen S.L."/>
            <person name="Zaremba-Niedzwiedzka K."/>
            <person name="Martijn J."/>
            <person name="Lind A.E."/>
            <person name="van Eijk R."/>
            <person name="Schleper C."/>
            <person name="Guy L."/>
            <person name="Ettema T.J."/>
        </authorList>
    </citation>
    <scope>NUCLEOTIDE SEQUENCE</scope>
</reference>